<accession>A0A652L5J0</accession>
<reference evidence="1" key="1">
    <citation type="submission" date="2018-10" db="EMBL/GenBank/DDBJ databases">
        <authorList>
            <person name="Hariharan J."/>
            <person name="Choudoir M.J."/>
            <person name="Diebold P."/>
            <person name="Panke-Buisse K."/>
            <person name="Campbell A.N."/>
            <person name="Buckley D.H."/>
        </authorList>
    </citation>
    <scope>NUCLEOTIDE SEQUENCE</scope>
    <source>
        <strain evidence="1">Gb1</strain>
    </source>
</reference>
<proteinExistence type="predicted"/>
<dbReference type="AlphaFoldDB" id="A0A652L5J0"/>
<dbReference type="EMBL" id="RDBM01000031">
    <property type="protein sequence ID" value="TXS31345.1"/>
    <property type="molecule type" value="Genomic_DNA"/>
</dbReference>
<evidence type="ECO:0000313" key="1">
    <source>
        <dbReference type="EMBL" id="TXS31345.1"/>
    </source>
</evidence>
<protein>
    <submittedName>
        <fullName evidence="1">Uncharacterized protein</fullName>
    </submittedName>
</protein>
<name>A0A652L5J0_9ACTN</name>
<gene>
    <name evidence="1" type="ORF">EAO74_09330</name>
</gene>
<organism evidence="1">
    <name type="scientific">Streptomyces sp. gb1(2016)</name>
    <dbReference type="NCBI Taxonomy" id="1828321"/>
    <lineage>
        <taxon>Bacteria</taxon>
        <taxon>Bacillati</taxon>
        <taxon>Actinomycetota</taxon>
        <taxon>Actinomycetes</taxon>
        <taxon>Kitasatosporales</taxon>
        <taxon>Streptomycetaceae</taxon>
        <taxon>Streptomyces</taxon>
    </lineage>
</organism>
<sequence length="195" mass="20906">MLAVAAKTYLAWYRDGRMDEPALRSVTGLLAESGMSVEHPELGCGMLLDAEGEQVRLPPGRILKLVGLSVAPLFMQLWLSADTDVVCHVRYVAPDVQILTFELSGLSQEECERVEDAVGRLVQRELEVTLALLVDGGGETAAEDDDALVLYGRLPSGPRPDQVRLPTARLGAVPDDVLAGAEVTDLGNGLVAVSW</sequence>
<comment type="caution">
    <text evidence="1">The sequence shown here is derived from an EMBL/GenBank/DDBJ whole genome shotgun (WGS) entry which is preliminary data.</text>
</comment>